<keyword evidence="7" id="KW-0963">Cytoplasm</keyword>
<dbReference type="STRING" id="571933.SAMN05216362_10823"/>
<keyword evidence="4 7" id="KW-0369">Histidine metabolism</keyword>
<feature type="binding site" evidence="7">
    <location>
        <position position="151"/>
    </location>
    <ligand>
        <name>N-formimidoyl-L-glutamate</name>
        <dbReference type="ChEBI" id="CHEBI:58928"/>
    </ligand>
</feature>
<keyword evidence="2 7" id="KW-0479">Metal-binding</keyword>
<evidence type="ECO:0000259" key="8">
    <source>
        <dbReference type="Pfam" id="PF01979"/>
    </source>
</evidence>
<dbReference type="OrthoDB" id="9815027at2"/>
<feature type="binding site" evidence="7">
    <location>
        <position position="88"/>
    </location>
    <ligand>
        <name>4-imidazolone-5-propanoate</name>
        <dbReference type="ChEBI" id="CHEBI:77893"/>
    </ligand>
</feature>
<feature type="binding site" evidence="7">
    <location>
        <position position="248"/>
    </location>
    <ligand>
        <name>Fe(3+)</name>
        <dbReference type="ChEBI" id="CHEBI:29034"/>
    </ligand>
</feature>
<dbReference type="PANTHER" id="PTHR42752:SF1">
    <property type="entry name" value="IMIDAZOLONEPROPIONASE-RELATED"/>
    <property type="match status" value="1"/>
</dbReference>
<dbReference type="GO" id="GO:0008270">
    <property type="term" value="F:zinc ion binding"/>
    <property type="evidence" value="ECO:0007669"/>
    <property type="project" value="UniProtKB-UniRule"/>
</dbReference>
<comment type="pathway">
    <text evidence="7">Amino-acid degradation; L-histidine degradation into L-glutamate; N-formimidoyl-L-glutamate from L-histidine: step 3/3.</text>
</comment>
<dbReference type="GO" id="GO:0005506">
    <property type="term" value="F:iron ion binding"/>
    <property type="evidence" value="ECO:0007669"/>
    <property type="project" value="UniProtKB-UniRule"/>
</dbReference>
<keyword evidence="10" id="KW-1185">Reference proteome</keyword>
<proteinExistence type="inferred from homology"/>
<reference evidence="9 10" key="1">
    <citation type="submission" date="2016-10" db="EMBL/GenBank/DDBJ databases">
        <authorList>
            <person name="de Groot N.N."/>
        </authorList>
    </citation>
    <scope>NUCLEOTIDE SEQUENCE [LARGE SCALE GENOMIC DNA]</scope>
    <source>
        <strain evidence="9 10">DSM 21633</strain>
    </source>
</reference>
<keyword evidence="6 7" id="KW-0408">Iron</keyword>
<dbReference type="GO" id="GO:0005737">
    <property type="term" value="C:cytoplasm"/>
    <property type="evidence" value="ECO:0007669"/>
    <property type="project" value="UniProtKB-SubCell"/>
</dbReference>
<sequence length="419" mass="46112">MAQTTLLYNIGQLLTMDQHEGLVRGESMGSLDVKEDYAVLIKDGKIEAVAPTDQLQDIEVDEKIDCEGKLVTPGLVEPHTHLVFGGSREHEMALKQQGVPYLEILKQGGGILSTVRATRKATEEELYEKAMFHLNRMASYGITTVEAKSGYGMDRETELKQLRVAKKAGENHPLDLVSTFLGAHAITEEYKDKPDALLDEMASLFDQIKEENLAEFVDIFTETGVFTIEQSRRYLQKAKDHGFDVKIHADEIDPLGGTQLAVELGATTGDHLAVATDEGIEQLAKSDTIGVLLPGTIFYLGKGEFARARDMIEAGAAIAISTDFNPGSSVTENIQLIMSLAALKMKMTPEEIWHAVTINAAHAINRGDQAGQIKVGRKADVVIWDAPNYLYIPYHYGVNHVNTVFKAGQKLYQRGDLLV</sequence>
<keyword evidence="5 7" id="KW-0862">Zinc</keyword>
<dbReference type="PANTHER" id="PTHR42752">
    <property type="entry name" value="IMIDAZOLONEPROPIONASE"/>
    <property type="match status" value="1"/>
</dbReference>
<feature type="binding site" evidence="7">
    <location>
        <position position="81"/>
    </location>
    <ligand>
        <name>Zn(2+)</name>
        <dbReference type="ChEBI" id="CHEBI:29105"/>
    </ligand>
</feature>
<comment type="catalytic activity">
    <reaction evidence="7">
        <text>4-imidazolone-5-propanoate + H2O = N-formimidoyl-L-glutamate</text>
        <dbReference type="Rhea" id="RHEA:23660"/>
        <dbReference type="ChEBI" id="CHEBI:15377"/>
        <dbReference type="ChEBI" id="CHEBI:58928"/>
        <dbReference type="ChEBI" id="CHEBI:77893"/>
        <dbReference type="EC" id="3.5.2.7"/>
    </reaction>
</comment>
<dbReference type="HAMAP" id="MF_00372">
    <property type="entry name" value="HutI"/>
    <property type="match status" value="1"/>
</dbReference>
<evidence type="ECO:0000256" key="1">
    <source>
        <dbReference type="ARBA" id="ARBA00012864"/>
    </source>
</evidence>
<dbReference type="GO" id="GO:0019557">
    <property type="term" value="P:L-histidine catabolic process to glutamate and formate"/>
    <property type="evidence" value="ECO:0007669"/>
    <property type="project" value="UniProtKB-UniPathway"/>
</dbReference>
<feature type="binding site" evidence="7">
    <location>
        <position position="248"/>
    </location>
    <ligand>
        <name>Zn(2+)</name>
        <dbReference type="ChEBI" id="CHEBI:29105"/>
    </ligand>
</feature>
<dbReference type="InterPro" id="IPR006680">
    <property type="entry name" value="Amidohydro-rel"/>
</dbReference>
<dbReference type="SUPFAM" id="SSF51338">
    <property type="entry name" value="Composite domain of metallo-dependent hydrolases"/>
    <property type="match status" value="1"/>
</dbReference>
<evidence type="ECO:0000256" key="5">
    <source>
        <dbReference type="ARBA" id="ARBA00022833"/>
    </source>
</evidence>
<feature type="binding site" evidence="7">
    <location>
        <position position="79"/>
    </location>
    <ligand>
        <name>Fe(3+)</name>
        <dbReference type="ChEBI" id="CHEBI:29034"/>
    </ligand>
</feature>
<comment type="subcellular location">
    <subcellularLocation>
        <location evidence="7">Cytoplasm</location>
    </subcellularLocation>
</comment>
<dbReference type="EMBL" id="FOES01000008">
    <property type="protein sequence ID" value="SEQ19076.1"/>
    <property type="molecule type" value="Genomic_DNA"/>
</dbReference>
<feature type="binding site" evidence="7">
    <location>
        <position position="251"/>
    </location>
    <ligand>
        <name>4-imidazolone-5-propanoate</name>
        <dbReference type="ChEBI" id="CHEBI:77893"/>
    </ligand>
</feature>
<dbReference type="GO" id="GO:0050480">
    <property type="term" value="F:imidazolonepropionase activity"/>
    <property type="evidence" value="ECO:0007669"/>
    <property type="project" value="UniProtKB-UniRule"/>
</dbReference>
<dbReference type="FunFam" id="3.20.20.140:FF:000007">
    <property type="entry name" value="Imidazolonepropionase"/>
    <property type="match status" value="1"/>
</dbReference>
<dbReference type="Proteomes" id="UP000199427">
    <property type="component" value="Unassembled WGS sequence"/>
</dbReference>
<dbReference type="Pfam" id="PF01979">
    <property type="entry name" value="Amidohydro_1"/>
    <property type="match status" value="1"/>
</dbReference>
<dbReference type="InterPro" id="IPR011059">
    <property type="entry name" value="Metal-dep_hydrolase_composite"/>
</dbReference>
<dbReference type="GO" id="GO:0019556">
    <property type="term" value="P:L-histidine catabolic process to glutamate and formamide"/>
    <property type="evidence" value="ECO:0007669"/>
    <property type="project" value="UniProtKB-UniRule"/>
</dbReference>
<evidence type="ECO:0000256" key="2">
    <source>
        <dbReference type="ARBA" id="ARBA00022723"/>
    </source>
</evidence>
<feature type="binding site" evidence="7">
    <location>
        <position position="79"/>
    </location>
    <ligand>
        <name>Zn(2+)</name>
        <dbReference type="ChEBI" id="CHEBI:29105"/>
    </ligand>
</feature>
<evidence type="ECO:0000313" key="10">
    <source>
        <dbReference type="Proteomes" id="UP000199427"/>
    </source>
</evidence>
<dbReference type="UniPathway" id="UPA00379">
    <property type="reaction ID" value="UER00551"/>
</dbReference>
<feature type="binding site" evidence="7">
    <location>
        <position position="323"/>
    </location>
    <ligand>
        <name>Zn(2+)</name>
        <dbReference type="ChEBI" id="CHEBI:29105"/>
    </ligand>
</feature>
<feature type="binding site" evidence="7">
    <location>
        <position position="327"/>
    </location>
    <ligand>
        <name>N-formimidoyl-L-glutamate</name>
        <dbReference type="ChEBI" id="CHEBI:58928"/>
    </ligand>
</feature>
<name>A0A1H9E048_9BACI</name>
<organism evidence="9 10">
    <name type="scientific">Piscibacillus halophilus</name>
    <dbReference type="NCBI Taxonomy" id="571933"/>
    <lineage>
        <taxon>Bacteria</taxon>
        <taxon>Bacillati</taxon>
        <taxon>Bacillota</taxon>
        <taxon>Bacilli</taxon>
        <taxon>Bacillales</taxon>
        <taxon>Bacillaceae</taxon>
        <taxon>Piscibacillus</taxon>
    </lineage>
</organism>
<dbReference type="InterPro" id="IPR032466">
    <property type="entry name" value="Metal_Hydrolase"/>
</dbReference>
<dbReference type="Gene3D" id="2.30.40.10">
    <property type="entry name" value="Urease, subunit C, domain 1"/>
    <property type="match status" value="1"/>
</dbReference>
<feature type="binding site" evidence="7">
    <location>
        <position position="325"/>
    </location>
    <ligand>
        <name>N-formimidoyl-L-glutamate</name>
        <dbReference type="ChEBI" id="CHEBI:58928"/>
    </ligand>
</feature>
<evidence type="ECO:0000313" key="9">
    <source>
        <dbReference type="EMBL" id="SEQ19076.1"/>
    </source>
</evidence>
<protein>
    <recommendedName>
        <fullName evidence="1 7">Imidazolonepropionase</fullName>
        <ecNumber evidence="1 7">3.5.2.7</ecNumber>
    </recommendedName>
    <alternativeName>
        <fullName evidence="7">Imidazolone-5-propionate hydrolase</fullName>
    </alternativeName>
</protein>
<feature type="binding site" evidence="7">
    <location>
        <position position="323"/>
    </location>
    <ligand>
        <name>Fe(3+)</name>
        <dbReference type="ChEBI" id="CHEBI:29034"/>
    </ligand>
</feature>
<evidence type="ECO:0000256" key="3">
    <source>
        <dbReference type="ARBA" id="ARBA00022801"/>
    </source>
</evidence>
<comment type="similarity">
    <text evidence="7">Belongs to the metallo-dependent hydrolases superfamily. HutI family.</text>
</comment>
<feature type="binding site" evidence="7">
    <location>
        <position position="184"/>
    </location>
    <ligand>
        <name>4-imidazolone-5-propanoate</name>
        <dbReference type="ChEBI" id="CHEBI:77893"/>
    </ligand>
</feature>
<dbReference type="EC" id="3.5.2.7" evidence="1 7"/>
<dbReference type="SUPFAM" id="SSF51556">
    <property type="entry name" value="Metallo-dependent hydrolases"/>
    <property type="match status" value="1"/>
</dbReference>
<feature type="domain" description="Amidohydrolase-related" evidence="8">
    <location>
        <begin position="70"/>
        <end position="409"/>
    </location>
</feature>
<dbReference type="Gene3D" id="3.20.20.140">
    <property type="entry name" value="Metal-dependent hydrolases"/>
    <property type="match status" value="1"/>
</dbReference>
<evidence type="ECO:0000256" key="6">
    <source>
        <dbReference type="ARBA" id="ARBA00023004"/>
    </source>
</evidence>
<dbReference type="InterPro" id="IPR005920">
    <property type="entry name" value="HutI"/>
</dbReference>
<dbReference type="CDD" id="cd01296">
    <property type="entry name" value="Imidazolone-5PH"/>
    <property type="match status" value="1"/>
</dbReference>
<feature type="binding site" evidence="7">
    <location>
        <position position="328"/>
    </location>
    <ligand>
        <name>4-imidazolone-5-propanoate</name>
        <dbReference type="ChEBI" id="CHEBI:77893"/>
    </ligand>
</feature>
<dbReference type="NCBIfam" id="TIGR01224">
    <property type="entry name" value="hutI"/>
    <property type="match status" value="1"/>
</dbReference>
<accession>A0A1H9E048</accession>
<dbReference type="RefSeq" id="WP_091773092.1">
    <property type="nucleotide sequence ID" value="NZ_FOES01000008.1"/>
</dbReference>
<gene>
    <name evidence="7" type="primary">hutI</name>
    <name evidence="9" type="ORF">SAMN05216362_10823</name>
</gene>
<keyword evidence="3 7" id="KW-0378">Hydrolase</keyword>
<evidence type="ECO:0000256" key="4">
    <source>
        <dbReference type="ARBA" id="ARBA00022808"/>
    </source>
</evidence>
<feature type="binding site" evidence="7">
    <location>
        <position position="151"/>
    </location>
    <ligand>
        <name>4-imidazolone-5-propanoate</name>
        <dbReference type="ChEBI" id="CHEBI:77893"/>
    </ligand>
</feature>
<comment type="cofactor">
    <cofactor evidence="7">
        <name>Zn(2+)</name>
        <dbReference type="ChEBI" id="CHEBI:29105"/>
    </cofactor>
    <cofactor evidence="7">
        <name>Fe(3+)</name>
        <dbReference type="ChEBI" id="CHEBI:29034"/>
    </cofactor>
    <text evidence="7">Binds 1 zinc or iron ion per subunit.</text>
</comment>
<dbReference type="AlphaFoldDB" id="A0A1H9E048"/>
<feature type="binding site" evidence="7">
    <location>
        <position position="81"/>
    </location>
    <ligand>
        <name>Fe(3+)</name>
        <dbReference type="ChEBI" id="CHEBI:29034"/>
    </ligand>
</feature>
<evidence type="ECO:0000256" key="7">
    <source>
        <dbReference type="HAMAP-Rule" id="MF_00372"/>
    </source>
</evidence>
<comment type="function">
    <text evidence="7">Catalyzes the hydrolytic cleavage of the carbon-nitrogen bond in imidazolone-5-propanoate to yield N-formimidoyl-L-glutamate. It is the third step in the universal histidine degradation pathway.</text>
</comment>